<gene>
    <name evidence="2" type="ORF">AAG747_06250</name>
</gene>
<dbReference type="InterPro" id="IPR013149">
    <property type="entry name" value="ADH-like_C"/>
</dbReference>
<dbReference type="PANTHER" id="PTHR43677">
    <property type="entry name" value="SHORT-CHAIN DEHYDROGENASE/REDUCTASE"/>
    <property type="match status" value="1"/>
</dbReference>
<protein>
    <submittedName>
        <fullName evidence="2">YhdH/YhfP family quinone oxidoreductase</fullName>
    </submittedName>
</protein>
<keyword evidence="3" id="KW-1185">Reference proteome</keyword>
<dbReference type="Gene3D" id="3.40.50.720">
    <property type="entry name" value="NAD(P)-binding Rossmann-like Domain"/>
    <property type="match status" value="1"/>
</dbReference>
<dbReference type="Pfam" id="PF08240">
    <property type="entry name" value="ADH_N"/>
    <property type="match status" value="1"/>
</dbReference>
<dbReference type="PANTHER" id="PTHR43677:SF1">
    <property type="entry name" value="ACRYLYL-COA REDUCTASE ACUI-RELATED"/>
    <property type="match status" value="1"/>
</dbReference>
<dbReference type="GO" id="GO:0043957">
    <property type="term" value="F:acryloyl-CoA reductase (NADPH) activity"/>
    <property type="evidence" value="ECO:0007669"/>
    <property type="project" value="TreeGrafter"/>
</dbReference>
<reference evidence="2 3" key="1">
    <citation type="submission" date="2024-04" db="EMBL/GenBank/DDBJ databases">
        <title>Novel genus in family Flammeovirgaceae.</title>
        <authorList>
            <person name="Nguyen T.H."/>
            <person name="Vuong T.Q."/>
            <person name="Le H."/>
            <person name="Kim S.-G."/>
        </authorList>
    </citation>
    <scope>NUCLEOTIDE SEQUENCE [LARGE SCALE GENOMIC DNA]</scope>
    <source>
        <strain evidence="2 3">JCM 23209</strain>
    </source>
</reference>
<comment type="caution">
    <text evidence="2">The sequence shown here is derived from an EMBL/GenBank/DDBJ whole genome shotgun (WGS) entry which is preliminary data.</text>
</comment>
<dbReference type="RefSeq" id="WP_346820287.1">
    <property type="nucleotide sequence ID" value="NZ_JBDKWZ010000003.1"/>
</dbReference>
<dbReference type="InterPro" id="IPR036291">
    <property type="entry name" value="NAD(P)-bd_dom_sf"/>
</dbReference>
<organism evidence="2 3">
    <name type="scientific">Rapidithrix thailandica</name>
    <dbReference type="NCBI Taxonomy" id="413964"/>
    <lineage>
        <taxon>Bacteria</taxon>
        <taxon>Pseudomonadati</taxon>
        <taxon>Bacteroidota</taxon>
        <taxon>Cytophagia</taxon>
        <taxon>Cytophagales</taxon>
        <taxon>Flammeovirgaceae</taxon>
        <taxon>Rapidithrix</taxon>
    </lineage>
</organism>
<dbReference type="InterPro" id="IPR013154">
    <property type="entry name" value="ADH-like_N"/>
</dbReference>
<dbReference type="InterPro" id="IPR020843">
    <property type="entry name" value="ER"/>
</dbReference>
<name>A0AAW9RRV7_9BACT</name>
<sequence>MKFQAFRVFKQDNGSVERKIVTMNTSELSEGEVLVKVVFSGLNYKDALCAKGHPGVAGKFPLTPGIDAAGEVVQSTNQQFKEGDKVLLTGYRLGMAMDGGFGEYIRVPAAWIVPLPKELSLRESMVYGTAGFTAALSVYRLTKAGQTPEMGPVLVTGAAGGVGSFAVLLLKKLGFEVIAGTSRLDDAHDTVVQLNADKHVDKNEIDDTSGRPLLKARWAGAVDVVGGNVLATALKACKPWGNVTACGNIASHELHTTVYPFILNGVSLLGIDSQNCPMPIRLELWQHLAEAWKVQTPGLVKEIPLEGLEEAIQRFLSKKNRGQVLLKHA</sequence>
<dbReference type="Pfam" id="PF00107">
    <property type="entry name" value="ADH_zinc_N"/>
    <property type="match status" value="1"/>
</dbReference>
<evidence type="ECO:0000313" key="2">
    <source>
        <dbReference type="EMBL" id="MEN7547499.1"/>
    </source>
</evidence>
<proteinExistence type="predicted"/>
<evidence type="ECO:0000259" key="1">
    <source>
        <dbReference type="SMART" id="SM00829"/>
    </source>
</evidence>
<dbReference type="EMBL" id="JBDKWZ010000003">
    <property type="protein sequence ID" value="MEN7547499.1"/>
    <property type="molecule type" value="Genomic_DNA"/>
</dbReference>
<dbReference type="SMART" id="SM00829">
    <property type="entry name" value="PKS_ER"/>
    <property type="match status" value="1"/>
</dbReference>
<accession>A0AAW9RRV7</accession>
<dbReference type="SUPFAM" id="SSF50129">
    <property type="entry name" value="GroES-like"/>
    <property type="match status" value="1"/>
</dbReference>
<dbReference type="InterPro" id="IPR011032">
    <property type="entry name" value="GroES-like_sf"/>
</dbReference>
<dbReference type="AlphaFoldDB" id="A0AAW9RRV7"/>
<dbReference type="InterPro" id="IPR051397">
    <property type="entry name" value="Zn-ADH-like_protein"/>
</dbReference>
<evidence type="ECO:0000313" key="3">
    <source>
        <dbReference type="Proteomes" id="UP001403385"/>
    </source>
</evidence>
<dbReference type="SUPFAM" id="SSF51735">
    <property type="entry name" value="NAD(P)-binding Rossmann-fold domains"/>
    <property type="match status" value="1"/>
</dbReference>
<dbReference type="CDD" id="cd05280">
    <property type="entry name" value="MDR_yhdh_yhfp"/>
    <property type="match status" value="1"/>
</dbReference>
<dbReference type="NCBIfam" id="TIGR02823">
    <property type="entry name" value="oxido_YhdH"/>
    <property type="match status" value="1"/>
</dbReference>
<dbReference type="InterPro" id="IPR014188">
    <property type="entry name" value="Acrylyl-CoA_reductase_AcuI"/>
</dbReference>
<dbReference type="Gene3D" id="3.90.180.10">
    <property type="entry name" value="Medium-chain alcohol dehydrogenases, catalytic domain"/>
    <property type="match status" value="1"/>
</dbReference>
<dbReference type="Proteomes" id="UP001403385">
    <property type="component" value="Unassembled WGS sequence"/>
</dbReference>
<feature type="domain" description="Enoyl reductase (ER)" evidence="1">
    <location>
        <begin position="14"/>
        <end position="326"/>
    </location>
</feature>